<accession>A0A1H9ENH2</accession>
<dbReference type="STRING" id="403935.SAMN05216481_105223"/>
<organism evidence="1 2">
    <name type="scientific">Streptomyces radiopugnans</name>
    <dbReference type="NCBI Taxonomy" id="403935"/>
    <lineage>
        <taxon>Bacteria</taxon>
        <taxon>Bacillati</taxon>
        <taxon>Actinomycetota</taxon>
        <taxon>Actinomycetes</taxon>
        <taxon>Kitasatosporales</taxon>
        <taxon>Streptomycetaceae</taxon>
        <taxon>Streptomyces</taxon>
    </lineage>
</organism>
<gene>
    <name evidence="1" type="ORF">SAMN05216481_105223</name>
</gene>
<dbReference type="AlphaFoldDB" id="A0A1H9ENH2"/>
<sequence>MNVLLSASARGLGLRHPRVWSLKSGRPLLSGTGIGAEEAAAFSGGEHPPGYRDLLAALGHPGTVPAGERLRRTVAERGWRSHGPVVDAVNAATMEHGGGIGLHRADDTGGARMLITRAPAGLRMVPAFSDRSRPVPEGDLVYGLHGGRDGEELRPMAWLGRRDCDSADFQLLDDTTEAVMVVLGCPGTGAGHTAEAGGTVLELLARLRPDITATELVVTDAP</sequence>
<dbReference type="SUPFAM" id="SSF56037">
    <property type="entry name" value="PheT/TilS domain"/>
    <property type="match status" value="1"/>
</dbReference>
<protein>
    <submittedName>
        <fullName evidence="1">B3/B4 domain-containing protein (DNA/RNA-binding domain of Phe-tRNA-synthetase)</fullName>
    </submittedName>
</protein>
<proteinExistence type="predicted"/>
<dbReference type="RefSeq" id="WP_093658980.1">
    <property type="nucleotide sequence ID" value="NZ_FOET01000005.1"/>
</dbReference>
<dbReference type="Proteomes" id="UP000199055">
    <property type="component" value="Unassembled WGS sequence"/>
</dbReference>
<name>A0A1H9ENH2_9ACTN</name>
<evidence type="ECO:0000313" key="2">
    <source>
        <dbReference type="Proteomes" id="UP000199055"/>
    </source>
</evidence>
<evidence type="ECO:0000313" key="1">
    <source>
        <dbReference type="EMBL" id="SEQ27274.1"/>
    </source>
</evidence>
<keyword evidence="2" id="KW-1185">Reference proteome</keyword>
<dbReference type="EMBL" id="FOET01000005">
    <property type="protein sequence ID" value="SEQ27274.1"/>
    <property type="molecule type" value="Genomic_DNA"/>
</dbReference>
<reference evidence="1 2" key="1">
    <citation type="submission" date="2016-10" db="EMBL/GenBank/DDBJ databases">
        <authorList>
            <person name="de Groot N.N."/>
        </authorList>
    </citation>
    <scope>NUCLEOTIDE SEQUENCE [LARGE SCALE GENOMIC DNA]</scope>
    <source>
        <strain evidence="1 2">CGMCC 4.3519</strain>
    </source>
</reference>